<dbReference type="EMBL" id="AM902716">
    <property type="protein sequence ID" value="CAP41542.1"/>
    <property type="molecule type" value="Genomic_DNA"/>
</dbReference>
<keyword evidence="3" id="KW-1185">Reference proteome</keyword>
<sequence>MASGVHSQLRSVRSVGIALLLFYFFWRYVLKGNQNRGSFISSSVVMAASTESPALSVSGESSAVSATSTLRFLAPRLEVPFGRHNRKIPRHKDGMNIA</sequence>
<dbReference type="KEGG" id="bpt:Bpet1208"/>
<name>A9ICA1_BORPD</name>
<dbReference type="AlphaFoldDB" id="A9ICA1"/>
<keyword evidence="1" id="KW-0472">Membrane</keyword>
<evidence type="ECO:0000313" key="2">
    <source>
        <dbReference type="EMBL" id="CAP41542.1"/>
    </source>
</evidence>
<proteinExistence type="predicted"/>
<organism evidence="2 3">
    <name type="scientific">Bordetella petrii (strain ATCC BAA-461 / DSM 12804 / CCUG 43448 / CIP 107267 / Se-1111R)</name>
    <dbReference type="NCBI Taxonomy" id="340100"/>
    <lineage>
        <taxon>Bacteria</taxon>
        <taxon>Pseudomonadati</taxon>
        <taxon>Pseudomonadota</taxon>
        <taxon>Betaproteobacteria</taxon>
        <taxon>Burkholderiales</taxon>
        <taxon>Alcaligenaceae</taxon>
        <taxon>Bordetella</taxon>
    </lineage>
</organism>
<dbReference type="Proteomes" id="UP000001225">
    <property type="component" value="Chromosome"/>
</dbReference>
<protein>
    <submittedName>
        <fullName evidence="2">Uncharacterized protein</fullName>
    </submittedName>
</protein>
<keyword evidence="1" id="KW-0812">Transmembrane</keyword>
<dbReference type="STRING" id="94624.Bpet1208"/>
<gene>
    <name evidence="2" type="ordered locus">Bpet1208</name>
</gene>
<evidence type="ECO:0000313" key="3">
    <source>
        <dbReference type="Proteomes" id="UP000001225"/>
    </source>
</evidence>
<feature type="transmembrane region" description="Helical" evidence="1">
    <location>
        <begin position="12"/>
        <end position="30"/>
    </location>
</feature>
<accession>A9ICA1</accession>
<reference evidence="2 3" key="1">
    <citation type="journal article" date="2008" name="BMC Genomics">
        <title>The missing link: Bordetella petrii is endowed with both the metabolic versatility of environmental bacteria and virulence traits of pathogenic Bordetellae.</title>
        <authorList>
            <person name="Gross R."/>
            <person name="Guzman C.A."/>
            <person name="Sebaihia M."/>
            <person name="Martins Dos Santos V.A."/>
            <person name="Pieper D.H."/>
            <person name="Koebnik R."/>
            <person name="Lechner M."/>
            <person name="Bartels D."/>
            <person name="Buhrmester J."/>
            <person name="Choudhuri J.V."/>
            <person name="Ebensen T."/>
            <person name="Gaigalat L."/>
            <person name="Herrmann S."/>
            <person name="Khachane A.N."/>
            <person name="Larisch C."/>
            <person name="Link S."/>
            <person name="Linke B."/>
            <person name="Meyer F."/>
            <person name="Mormann S."/>
            <person name="Nakunst D."/>
            <person name="Rueckert C."/>
            <person name="Schneiker-Bekel S."/>
            <person name="Schulze K."/>
            <person name="Vorhoelter F.J."/>
            <person name="Yevsa T."/>
            <person name="Engle J.T."/>
            <person name="Goldman W.E."/>
            <person name="Puehler A."/>
            <person name="Goebel U.B."/>
            <person name="Goesmann A."/>
            <person name="Bloecker H."/>
            <person name="Kaiser O."/>
            <person name="Martinez-Arias R."/>
        </authorList>
    </citation>
    <scope>NUCLEOTIDE SEQUENCE [LARGE SCALE GENOMIC DNA]</scope>
    <source>
        <strain evidence="3">ATCC BAA-461 / DSM 12804 / CCUG 43448 / CIP 107267 / Se-1111R</strain>
    </source>
</reference>
<evidence type="ECO:0000256" key="1">
    <source>
        <dbReference type="SAM" id="Phobius"/>
    </source>
</evidence>
<keyword evidence="1" id="KW-1133">Transmembrane helix</keyword>